<dbReference type="GO" id="GO:0003723">
    <property type="term" value="F:RNA binding"/>
    <property type="evidence" value="ECO:0007669"/>
    <property type="project" value="TreeGrafter"/>
</dbReference>
<dbReference type="PROSITE" id="PS51808">
    <property type="entry name" value="CHCH"/>
    <property type="match status" value="1"/>
</dbReference>
<dbReference type="InterPro" id="IPR009069">
    <property type="entry name" value="Cys_alpha_HP_mot_SF"/>
</dbReference>
<dbReference type="AlphaFoldDB" id="A0A6P8M5V1"/>
<dbReference type="SUPFAM" id="SSF47072">
    <property type="entry name" value="Cysteine alpha-hairpin motif"/>
    <property type="match status" value="1"/>
</dbReference>
<evidence type="ECO:0000313" key="1">
    <source>
        <dbReference type="Proteomes" id="UP000515180"/>
    </source>
</evidence>
<protein>
    <submittedName>
        <fullName evidence="2">Coiled-coil-helix-coiled-coil-helix domain-containing protein 1 isoform X1</fullName>
    </submittedName>
</protein>
<dbReference type="OrthoDB" id="5825849at2759"/>
<reference evidence="2" key="1">
    <citation type="submission" date="2025-08" db="UniProtKB">
        <authorList>
            <consortium name="RefSeq"/>
        </authorList>
    </citation>
    <scope>IDENTIFICATION</scope>
</reference>
<proteinExistence type="predicted"/>
<dbReference type="Proteomes" id="UP000515180">
    <property type="component" value="Unplaced"/>
</dbReference>
<dbReference type="GO" id="GO:0032543">
    <property type="term" value="P:mitochondrial translation"/>
    <property type="evidence" value="ECO:0007669"/>
    <property type="project" value="InterPro"/>
</dbReference>
<dbReference type="PANTHER" id="PTHR31278:SF2">
    <property type="entry name" value="SMALL RIBOSOMAL SUBUNIT PROTEIN MS37"/>
    <property type="match status" value="1"/>
</dbReference>
<organism evidence="1 2">
    <name type="scientific">Bombus impatiens</name>
    <name type="common">Bumblebee</name>
    <dbReference type="NCBI Taxonomy" id="132113"/>
    <lineage>
        <taxon>Eukaryota</taxon>
        <taxon>Metazoa</taxon>
        <taxon>Ecdysozoa</taxon>
        <taxon>Arthropoda</taxon>
        <taxon>Hexapoda</taxon>
        <taxon>Insecta</taxon>
        <taxon>Pterygota</taxon>
        <taxon>Neoptera</taxon>
        <taxon>Endopterygota</taxon>
        <taxon>Hymenoptera</taxon>
        <taxon>Apocrita</taxon>
        <taxon>Aculeata</taxon>
        <taxon>Apoidea</taxon>
        <taxon>Anthophila</taxon>
        <taxon>Apidae</taxon>
        <taxon>Bombus</taxon>
        <taxon>Pyrobombus</taxon>
    </lineage>
</organism>
<evidence type="ECO:0000313" key="2">
    <source>
        <dbReference type="RefSeq" id="XP_033180856.1"/>
    </source>
</evidence>
<dbReference type="GO" id="GO:0005654">
    <property type="term" value="C:nucleoplasm"/>
    <property type="evidence" value="ECO:0007669"/>
    <property type="project" value="TreeGrafter"/>
</dbReference>
<gene>
    <name evidence="2" type="primary">LOC105682137</name>
</gene>
<dbReference type="GeneID" id="105682137"/>
<keyword evidence="1" id="KW-1185">Reference proteome</keyword>
<accession>A0A6P8M5V1</accession>
<dbReference type="InterPro" id="IPR033620">
    <property type="entry name" value="Ribosomal_mS37_met"/>
</dbReference>
<dbReference type="RefSeq" id="XP_033180856.1">
    <property type="nucleotide sequence ID" value="XM_033324965.1"/>
</dbReference>
<dbReference type="GO" id="GO:0005761">
    <property type="term" value="C:mitochondrial ribosome"/>
    <property type="evidence" value="ECO:0007669"/>
    <property type="project" value="InterPro"/>
</dbReference>
<sequence length="127" mass="14777">MTLQQKKMKLSSIYLKRSPRAAQDVNKVPFSEVMPLKLRNRVCGGTIRTLEDKCLYEMTLLFGCWKENDFENGMCNKEIKKLYGCYNKYMTNAATHKELQKIEIPAPNAKNLTSKQVTYLLRMYPTV</sequence>
<name>A0A6P8M5V1_BOMIM</name>
<dbReference type="PANTHER" id="PTHR31278">
    <property type="entry name" value="CHCHD1"/>
    <property type="match status" value="1"/>
</dbReference>